<dbReference type="InterPro" id="IPR012677">
    <property type="entry name" value="Nucleotide-bd_a/b_plait_sf"/>
</dbReference>
<dbReference type="CDD" id="cd20335">
    <property type="entry name" value="BRcat_RBR"/>
    <property type="match status" value="1"/>
</dbReference>
<evidence type="ECO:0000256" key="8">
    <source>
        <dbReference type="PROSITE-ProRule" id="PRU00176"/>
    </source>
</evidence>
<dbReference type="PROSITE" id="PS50089">
    <property type="entry name" value="ZF_RING_2"/>
    <property type="match status" value="1"/>
</dbReference>
<evidence type="ECO:0000259" key="12">
    <source>
        <dbReference type="PROSITE" id="PS50102"/>
    </source>
</evidence>
<keyword evidence="6" id="KW-0833">Ubl conjugation pathway</keyword>
<dbReference type="CDD" id="cd00590">
    <property type="entry name" value="RRM_SF"/>
    <property type="match status" value="1"/>
</dbReference>
<evidence type="ECO:0000256" key="9">
    <source>
        <dbReference type="PROSITE-ProRule" id="PRU00723"/>
    </source>
</evidence>
<evidence type="ECO:0000256" key="4">
    <source>
        <dbReference type="ARBA" id="ARBA00022737"/>
    </source>
</evidence>
<dbReference type="InterPro" id="IPR000504">
    <property type="entry name" value="RRM_dom"/>
</dbReference>
<dbReference type="HOGENOM" id="CLU_004235_2_0_1"/>
<comment type="pathway">
    <text evidence="1">Protein modification; protein ubiquitination.</text>
</comment>
<keyword evidence="4" id="KW-0677">Repeat</keyword>
<dbReference type="OrthoDB" id="10009520at2759"/>
<feature type="region of interest" description="Disordered" evidence="10">
    <location>
        <begin position="704"/>
        <end position="751"/>
    </location>
</feature>
<evidence type="ECO:0000256" key="7">
    <source>
        <dbReference type="ARBA" id="ARBA00022833"/>
    </source>
</evidence>
<feature type="compositionally biased region" description="Low complexity" evidence="10">
    <location>
        <begin position="577"/>
        <end position="602"/>
    </location>
</feature>
<dbReference type="InterPro" id="IPR051628">
    <property type="entry name" value="LUBAC_E3_Ligases"/>
</dbReference>
<dbReference type="InterPro" id="IPR013087">
    <property type="entry name" value="Znf_C2H2_type"/>
</dbReference>
<feature type="region of interest" description="Disordered" evidence="10">
    <location>
        <begin position="330"/>
        <end position="397"/>
    </location>
</feature>
<dbReference type="Gene3D" id="3.30.40.10">
    <property type="entry name" value="Zinc/RING finger domain, C3HC4 (zinc finger)"/>
    <property type="match status" value="1"/>
</dbReference>
<feature type="compositionally biased region" description="Polar residues" evidence="10">
    <location>
        <begin position="717"/>
        <end position="727"/>
    </location>
</feature>
<feature type="compositionally biased region" description="Basic residues" evidence="10">
    <location>
        <begin position="499"/>
        <end position="508"/>
    </location>
</feature>
<dbReference type="CDD" id="cd22585">
    <property type="entry name" value="Rcat_RBR_DEAH12-like"/>
    <property type="match status" value="1"/>
</dbReference>
<dbReference type="PROSITE" id="PS50102">
    <property type="entry name" value="RRM"/>
    <property type="match status" value="1"/>
</dbReference>
<dbReference type="GO" id="GO:0003723">
    <property type="term" value="F:RNA binding"/>
    <property type="evidence" value="ECO:0007669"/>
    <property type="project" value="UniProtKB-UniRule"/>
</dbReference>
<dbReference type="InParanoid" id="A0A0C3BHK9"/>
<evidence type="ECO:0000259" key="11">
    <source>
        <dbReference type="PROSITE" id="PS50089"/>
    </source>
</evidence>
<accession>A0A0C3BHK9</accession>
<keyword evidence="7 9" id="KW-0862">Zinc</keyword>
<dbReference type="InterPro" id="IPR002867">
    <property type="entry name" value="IBR_dom"/>
</dbReference>
<feature type="compositionally biased region" description="Basic and acidic residues" evidence="10">
    <location>
        <begin position="26"/>
        <end position="49"/>
    </location>
</feature>
<proteinExistence type="predicted"/>
<feature type="zinc finger region" description="C3H1-type" evidence="9">
    <location>
        <begin position="620"/>
        <end position="646"/>
    </location>
</feature>
<dbReference type="Gene3D" id="1.20.120.1750">
    <property type="match status" value="1"/>
</dbReference>
<evidence type="ECO:0000256" key="6">
    <source>
        <dbReference type="ARBA" id="ARBA00022786"/>
    </source>
</evidence>
<feature type="domain" description="RING-type" evidence="14">
    <location>
        <begin position="1257"/>
        <end position="1465"/>
    </location>
</feature>
<feature type="domain" description="C3H1-type" evidence="13">
    <location>
        <begin position="316"/>
        <end position="343"/>
    </location>
</feature>
<dbReference type="InterPro" id="IPR044066">
    <property type="entry name" value="TRIAD_supradom"/>
</dbReference>
<organism evidence="15 16">
    <name type="scientific">Piloderma croceum (strain F 1598)</name>
    <dbReference type="NCBI Taxonomy" id="765440"/>
    <lineage>
        <taxon>Eukaryota</taxon>
        <taxon>Fungi</taxon>
        <taxon>Dikarya</taxon>
        <taxon>Basidiomycota</taxon>
        <taxon>Agaricomycotina</taxon>
        <taxon>Agaricomycetes</taxon>
        <taxon>Agaricomycetidae</taxon>
        <taxon>Atheliales</taxon>
        <taxon>Atheliaceae</taxon>
        <taxon>Piloderma</taxon>
    </lineage>
</organism>
<dbReference type="Proteomes" id="UP000054166">
    <property type="component" value="Unassembled WGS sequence"/>
</dbReference>
<feature type="compositionally biased region" description="Acidic residues" evidence="10">
    <location>
        <begin position="449"/>
        <end position="458"/>
    </location>
</feature>
<dbReference type="Pfam" id="PF01485">
    <property type="entry name" value="IBR"/>
    <property type="match status" value="1"/>
</dbReference>
<evidence type="ECO:0000256" key="1">
    <source>
        <dbReference type="ARBA" id="ARBA00004906"/>
    </source>
</evidence>
<dbReference type="PROSITE" id="PS50103">
    <property type="entry name" value="ZF_C3H1"/>
    <property type="match status" value="4"/>
</dbReference>
<evidence type="ECO:0000259" key="13">
    <source>
        <dbReference type="PROSITE" id="PS50103"/>
    </source>
</evidence>
<dbReference type="GO" id="GO:0008270">
    <property type="term" value="F:zinc ion binding"/>
    <property type="evidence" value="ECO:0007669"/>
    <property type="project" value="UniProtKB-KW"/>
</dbReference>
<dbReference type="SUPFAM" id="SSF57850">
    <property type="entry name" value="RING/U-box"/>
    <property type="match status" value="2"/>
</dbReference>
<protein>
    <submittedName>
        <fullName evidence="15">Uncharacterized protein</fullName>
    </submittedName>
</protein>
<dbReference type="InterPro" id="IPR000571">
    <property type="entry name" value="Znf_CCCH"/>
</dbReference>
<evidence type="ECO:0000256" key="10">
    <source>
        <dbReference type="SAM" id="MobiDB-lite"/>
    </source>
</evidence>
<dbReference type="GO" id="GO:0043161">
    <property type="term" value="P:proteasome-mediated ubiquitin-dependent protein catabolic process"/>
    <property type="evidence" value="ECO:0007669"/>
    <property type="project" value="TreeGrafter"/>
</dbReference>
<feature type="domain" description="RRM" evidence="12">
    <location>
        <begin position="792"/>
        <end position="872"/>
    </location>
</feature>
<feature type="domain" description="RING-type" evidence="11">
    <location>
        <begin position="1261"/>
        <end position="1302"/>
    </location>
</feature>
<keyword evidence="5 9" id="KW-0863">Zinc-finger</keyword>
<dbReference type="STRING" id="765440.A0A0C3BHK9"/>
<evidence type="ECO:0000256" key="2">
    <source>
        <dbReference type="ARBA" id="ARBA00022679"/>
    </source>
</evidence>
<keyword evidence="8" id="KW-0694">RNA-binding</keyword>
<evidence type="ECO:0000256" key="3">
    <source>
        <dbReference type="ARBA" id="ARBA00022723"/>
    </source>
</evidence>
<dbReference type="PROSITE" id="PS00028">
    <property type="entry name" value="ZINC_FINGER_C2H2_1"/>
    <property type="match status" value="1"/>
</dbReference>
<gene>
    <name evidence="15" type="ORF">PILCRDRAFT_817018</name>
</gene>
<dbReference type="SMART" id="SM00647">
    <property type="entry name" value="IBR"/>
    <property type="match status" value="2"/>
</dbReference>
<feature type="region of interest" description="Disordered" evidence="10">
    <location>
        <begin position="1"/>
        <end position="94"/>
    </location>
</feature>
<dbReference type="InterPro" id="IPR001841">
    <property type="entry name" value="Znf_RING"/>
</dbReference>
<feature type="region of interest" description="Disordered" evidence="10">
    <location>
        <begin position="498"/>
        <end position="518"/>
    </location>
</feature>
<dbReference type="SMART" id="SM00356">
    <property type="entry name" value="ZnF_C3H1"/>
    <property type="match status" value="5"/>
</dbReference>
<feature type="region of interest" description="Disordered" evidence="10">
    <location>
        <begin position="444"/>
        <end position="485"/>
    </location>
</feature>
<dbReference type="InterPro" id="IPR013083">
    <property type="entry name" value="Znf_RING/FYVE/PHD"/>
</dbReference>
<dbReference type="Gene3D" id="4.10.1000.10">
    <property type="entry name" value="Zinc finger, CCCH-type"/>
    <property type="match status" value="1"/>
</dbReference>
<feature type="zinc finger region" description="C3H1-type" evidence="9">
    <location>
        <begin position="166"/>
        <end position="193"/>
    </location>
</feature>
<sequence>MFRGQSRKGITTHRSSSNNVTLGAGSERKGDQNTELESRSDVNQAEREVAAGLTQTLKSDENASSSRTSNRPIRALPKTRNDNLPIRDSSNSSTCQPIPVVLASGQYLDRFGCLRAIDIVDLTQTVGPIGASGQDIPTQVGMSARAPDPKPEGVKISSNVPLPTQAKGRQVCRPFLVGRCEYDARCRYKHPPKEDIAQLRAEAAQSRPKINEICRSFLMHRRCLWGVLCDRIHQLPDSLPADQLDAQREPKPTMILVDNQVRQSAIAPPNGPRVDAANIPLLLPTASASMNAVQSRDRIDHNASKTMAESSLDASEKSQVVSNDFLNNQCPKGNECLRNHPPLETGRHSTPATSTIKDESNATFASGPPASRRTSVEDEKSSSQPVSIPKVDFAGTPSVNAQGRRILQEVCRLHLIRKCRSGKYCRRLHLSMDQYNRQNILQQANEMSESSDSEDTWDAETPNPELEDDSRSSRPLMDPSSAADIPLVNLPVTDQLRAKAGRRKKKKKETVPINVGKLGDNANKTAVAQSNDQSLAIPTSTTVSSAVVKLPFYRQSSNVAAERANDCSNQRNRPTEDSFSVDSQSSDDSSVPVSSDAAAMSTSQSSISQSNCAAIVKKPTLPSEICRDWLRGQCLRKKCRYSHVASSSNYNFVHEEQIPLEPPGLPSRMAKPVISSRSIAVLPHQVDCFKCTLGLCDGVHAREPLPREPLPREPLLSISQTSVTSNRNSDRVQKENPELPQRSSLPTVPMSTGPIPVGQLPPSMTVTILEHTKVHLGGGFEVQEITTGFESRWVVLSNIQSTVSEKTIRRMLKPFGQVDDLRMPATPAGASMTIKALFSTSSEAMQALSALNGALLFDRRVGARLPVNNTGRGNGTLEDSSVKIEWEIPGKLGFAGYASQAEAEAAVSAANGSIIHETCIGAVIYEGLPTLGAVNVRFVGLPPSVHAEDLNQFGQPEAVMLERPNYSSLAHAVKGVQGLLDDFGQVLGFEMFPAPYKDGMVRGLAHFSSPSVAQTASHHLNGRRPYFIGKGKLVARHVQVLSYTLPIIAYNKLASDIAWLRRSFWTRNRGAALFVVDRKAERLQDPSLPVYIKLSSEDVGELGHLKSEFEKLLHGEKIMQGGKVVWDGFFERPAGSTFLHELERNNPDVEIQKSIGRRTIILFGPIWKRQHIREVILDKIARMRAQQTRIIPLAGRLVALFMSAELMDLQKNLGRENVVLDLVRRSLTIRGNDAAYEAAQRVVNAVPKRQTDDRRDDTVECPVCFNEVVTPIQLRCGHCWCRQCFANYLVAAIDNKIFPLTCLGNEATCSQPVSVHIARDVLTADDFDRVANASFFAYVYSRPDEFHYCPTPDCPQIYRSAPPDTVLQCPSCLARICPNCHIEAHDGISCANRDLDGEKLFREWMEVHDVKNCPGCKSSIEKIAGCNHMTCSRCQTHICWVCLETFPKAEGIYDHMRTAHGGIGL</sequence>
<dbReference type="GO" id="GO:0004842">
    <property type="term" value="F:ubiquitin-protein transferase activity"/>
    <property type="evidence" value="ECO:0007669"/>
    <property type="project" value="TreeGrafter"/>
</dbReference>
<feature type="zinc finger region" description="C3H1-type" evidence="9">
    <location>
        <begin position="316"/>
        <end position="343"/>
    </location>
</feature>
<feature type="compositionally biased region" description="Polar residues" evidence="10">
    <location>
        <begin position="8"/>
        <end position="21"/>
    </location>
</feature>
<dbReference type="InterPro" id="IPR035979">
    <property type="entry name" value="RBD_domain_sf"/>
</dbReference>
<feature type="zinc finger region" description="C3H1-type" evidence="9">
    <location>
        <begin position="208"/>
        <end position="236"/>
    </location>
</feature>
<evidence type="ECO:0000259" key="14">
    <source>
        <dbReference type="PROSITE" id="PS51873"/>
    </source>
</evidence>
<dbReference type="GO" id="GO:0097039">
    <property type="term" value="P:protein linear polyubiquitination"/>
    <property type="evidence" value="ECO:0007669"/>
    <property type="project" value="TreeGrafter"/>
</dbReference>
<dbReference type="EMBL" id="KN832984">
    <property type="protein sequence ID" value="KIM85808.1"/>
    <property type="molecule type" value="Genomic_DNA"/>
</dbReference>
<reference evidence="16" key="2">
    <citation type="submission" date="2015-01" db="EMBL/GenBank/DDBJ databases">
        <title>Evolutionary Origins and Diversification of the Mycorrhizal Mutualists.</title>
        <authorList>
            <consortium name="DOE Joint Genome Institute"/>
            <consortium name="Mycorrhizal Genomics Consortium"/>
            <person name="Kohler A."/>
            <person name="Kuo A."/>
            <person name="Nagy L.G."/>
            <person name="Floudas D."/>
            <person name="Copeland A."/>
            <person name="Barry K.W."/>
            <person name="Cichocki N."/>
            <person name="Veneault-Fourrey C."/>
            <person name="LaButti K."/>
            <person name="Lindquist E.A."/>
            <person name="Lipzen A."/>
            <person name="Lundell T."/>
            <person name="Morin E."/>
            <person name="Murat C."/>
            <person name="Riley R."/>
            <person name="Ohm R."/>
            <person name="Sun H."/>
            <person name="Tunlid A."/>
            <person name="Henrissat B."/>
            <person name="Grigoriev I.V."/>
            <person name="Hibbett D.S."/>
            <person name="Martin F."/>
        </authorList>
    </citation>
    <scope>NUCLEOTIDE SEQUENCE [LARGE SCALE GENOMIC DNA]</scope>
    <source>
        <strain evidence="16">F 1598</strain>
    </source>
</reference>
<dbReference type="GO" id="GO:0000151">
    <property type="term" value="C:ubiquitin ligase complex"/>
    <property type="evidence" value="ECO:0007669"/>
    <property type="project" value="TreeGrafter"/>
</dbReference>
<evidence type="ECO:0000313" key="15">
    <source>
        <dbReference type="EMBL" id="KIM85808.1"/>
    </source>
</evidence>
<feature type="domain" description="C3H1-type" evidence="13">
    <location>
        <begin position="166"/>
        <end position="193"/>
    </location>
</feature>
<name>A0A0C3BHK9_PILCF</name>
<dbReference type="Gene3D" id="3.30.1370.210">
    <property type="match status" value="1"/>
</dbReference>
<feature type="region of interest" description="Disordered" evidence="10">
    <location>
        <begin position="559"/>
        <end position="602"/>
    </location>
</feature>
<dbReference type="GO" id="GO:0043130">
    <property type="term" value="F:ubiquitin binding"/>
    <property type="evidence" value="ECO:0007669"/>
    <property type="project" value="TreeGrafter"/>
</dbReference>
<dbReference type="PANTHER" id="PTHR22770:SF13">
    <property type="entry name" value="RING-TYPE DOMAIN-CONTAINING PROTEIN"/>
    <property type="match status" value="1"/>
</dbReference>
<keyword evidence="3 9" id="KW-0479">Metal-binding</keyword>
<dbReference type="PANTHER" id="PTHR22770">
    <property type="entry name" value="UBIQUITIN CONJUGATING ENZYME 7 INTERACTING PROTEIN-RELATED"/>
    <property type="match status" value="1"/>
</dbReference>
<dbReference type="Gene3D" id="3.30.70.330">
    <property type="match status" value="1"/>
</dbReference>
<evidence type="ECO:0000256" key="5">
    <source>
        <dbReference type="ARBA" id="ARBA00022771"/>
    </source>
</evidence>
<feature type="domain" description="C3H1-type" evidence="13">
    <location>
        <begin position="620"/>
        <end position="646"/>
    </location>
</feature>
<feature type="domain" description="C3H1-type" evidence="13">
    <location>
        <begin position="208"/>
        <end position="236"/>
    </location>
</feature>
<reference evidence="15 16" key="1">
    <citation type="submission" date="2014-04" db="EMBL/GenBank/DDBJ databases">
        <authorList>
            <consortium name="DOE Joint Genome Institute"/>
            <person name="Kuo A."/>
            <person name="Tarkka M."/>
            <person name="Buscot F."/>
            <person name="Kohler A."/>
            <person name="Nagy L.G."/>
            <person name="Floudas D."/>
            <person name="Copeland A."/>
            <person name="Barry K.W."/>
            <person name="Cichocki N."/>
            <person name="Veneault-Fourrey C."/>
            <person name="LaButti K."/>
            <person name="Lindquist E.A."/>
            <person name="Lipzen A."/>
            <person name="Lundell T."/>
            <person name="Morin E."/>
            <person name="Murat C."/>
            <person name="Sun H."/>
            <person name="Tunlid A."/>
            <person name="Henrissat B."/>
            <person name="Grigoriev I.V."/>
            <person name="Hibbett D.S."/>
            <person name="Martin F."/>
            <person name="Nordberg H.P."/>
            <person name="Cantor M.N."/>
            <person name="Hua S.X."/>
        </authorList>
    </citation>
    <scope>NUCLEOTIDE SEQUENCE [LARGE SCALE GENOMIC DNA]</scope>
    <source>
        <strain evidence="15 16">F 1598</strain>
    </source>
</reference>
<keyword evidence="16" id="KW-1185">Reference proteome</keyword>
<feature type="compositionally biased region" description="Basic and acidic residues" evidence="10">
    <location>
        <begin position="728"/>
        <end position="737"/>
    </location>
</feature>
<feature type="compositionally biased region" description="Polar residues" evidence="10">
    <location>
        <begin position="741"/>
        <end position="750"/>
    </location>
</feature>
<dbReference type="SMART" id="SM00360">
    <property type="entry name" value="RRM"/>
    <property type="match status" value="1"/>
</dbReference>
<feature type="compositionally biased region" description="Polar residues" evidence="10">
    <location>
        <begin position="53"/>
        <end position="71"/>
    </location>
</feature>
<dbReference type="Pfam" id="PF22191">
    <property type="entry name" value="IBR_1"/>
    <property type="match status" value="1"/>
</dbReference>
<feature type="region of interest" description="Disordered" evidence="10">
    <location>
        <begin position="133"/>
        <end position="152"/>
    </location>
</feature>
<dbReference type="SUPFAM" id="SSF54928">
    <property type="entry name" value="RNA-binding domain, RBD"/>
    <property type="match status" value="1"/>
</dbReference>
<evidence type="ECO:0000313" key="16">
    <source>
        <dbReference type="Proteomes" id="UP000054166"/>
    </source>
</evidence>
<dbReference type="PROSITE" id="PS51873">
    <property type="entry name" value="TRIAD"/>
    <property type="match status" value="1"/>
</dbReference>
<keyword evidence="2" id="KW-0808">Transferase</keyword>